<evidence type="ECO:0000313" key="2">
    <source>
        <dbReference type="Proteomes" id="UP000278673"/>
    </source>
</evidence>
<name>A0A3M2M4G1_9ACTN</name>
<dbReference type="EMBL" id="RFFJ01000016">
    <property type="protein sequence ID" value="RMI44446.1"/>
    <property type="molecule type" value="Genomic_DNA"/>
</dbReference>
<accession>A0A3M2M4G1</accession>
<gene>
    <name evidence="1" type="ORF">EBN88_05445</name>
</gene>
<dbReference type="Proteomes" id="UP000278673">
    <property type="component" value="Unassembled WGS sequence"/>
</dbReference>
<dbReference type="AlphaFoldDB" id="A0A3M2M4G1"/>
<comment type="caution">
    <text evidence="1">The sequence shown here is derived from an EMBL/GenBank/DDBJ whole genome shotgun (WGS) entry which is preliminary data.</text>
</comment>
<keyword evidence="2" id="KW-1185">Reference proteome</keyword>
<reference evidence="1 2" key="1">
    <citation type="submission" date="2018-10" db="EMBL/GenBank/DDBJ databases">
        <title>Isolation, diversity and antifungal activity of actinobacteria from wheat.</title>
        <authorList>
            <person name="Han C."/>
        </authorList>
    </citation>
    <scope>NUCLEOTIDE SEQUENCE [LARGE SCALE GENOMIC DNA]</scope>
    <source>
        <strain evidence="1 2">NEAU-YY642</strain>
    </source>
</reference>
<proteinExistence type="predicted"/>
<sequence>MKWPRRTCPVCARAIAIPGGQFARHDPEYRVPGWPLVSCTGSMRQAPPDAVQPVLFDTPAPTGDTPNIEQWALFPA</sequence>
<protein>
    <submittedName>
        <fullName evidence="1">Uncharacterized protein</fullName>
    </submittedName>
</protein>
<organism evidence="1 2">
    <name type="scientific">Streptomyces triticirhizae</name>
    <dbReference type="NCBI Taxonomy" id="2483353"/>
    <lineage>
        <taxon>Bacteria</taxon>
        <taxon>Bacillati</taxon>
        <taxon>Actinomycetota</taxon>
        <taxon>Actinomycetes</taxon>
        <taxon>Kitasatosporales</taxon>
        <taxon>Streptomycetaceae</taxon>
        <taxon>Streptomyces</taxon>
    </lineage>
</organism>
<evidence type="ECO:0000313" key="1">
    <source>
        <dbReference type="EMBL" id="RMI44446.1"/>
    </source>
</evidence>